<feature type="domain" description="F-box" evidence="1">
    <location>
        <begin position="26"/>
        <end position="64"/>
    </location>
</feature>
<reference evidence="2 3" key="1">
    <citation type="submission" date="2014-03" db="EMBL/GenBank/DDBJ databases">
        <title>Draft genome of the hookworm Oesophagostomum dentatum.</title>
        <authorList>
            <person name="Mitreva M."/>
        </authorList>
    </citation>
    <scope>NUCLEOTIDE SEQUENCE [LARGE SCALE GENOMIC DNA]</scope>
    <source>
        <strain evidence="2 3">OD-Hann</strain>
    </source>
</reference>
<name>A0A0B1TP87_OESDE</name>
<evidence type="ECO:0000259" key="1">
    <source>
        <dbReference type="Pfam" id="PF00646"/>
    </source>
</evidence>
<dbReference type="EMBL" id="KN549378">
    <property type="protein sequence ID" value="KHJ97931.1"/>
    <property type="molecule type" value="Genomic_DNA"/>
</dbReference>
<dbReference type="OrthoDB" id="5806079at2759"/>
<dbReference type="Pfam" id="PF00646">
    <property type="entry name" value="F-box"/>
    <property type="match status" value="1"/>
</dbReference>
<protein>
    <submittedName>
        <fullName evidence="2">F-box domain protein</fullName>
    </submittedName>
</protein>
<dbReference type="InterPro" id="IPR001810">
    <property type="entry name" value="F-box_dom"/>
</dbReference>
<evidence type="ECO:0000313" key="3">
    <source>
        <dbReference type="Proteomes" id="UP000053660"/>
    </source>
</evidence>
<keyword evidence="3" id="KW-1185">Reference proteome</keyword>
<sequence>MAATEDNFPAQFDIFDDVQVVEFHYWNALPALIKIKILKYAPFPTLRNFMLLSKESYELVRRIRIPTNVYLLERTSRELKRRYGIRNYRRGLEFIFEWFPDGIMDLSKHQPFHNLLFLEKEEGCCFVQRFVRKRRRTFNLSTRIGYNTGILAAAFKTLFNIAKYMDILDLSVLTNSPFEEIEGVIAEMTSTVLIAREKLFMETNGEPSATTSLLRFLHPGCEMVLSSSSELREPFSDHSFWNSETVRASRDIQVLFPVGIRDDELSQLRTKYLMMNTPFVTSHGIAQLIMVRTFCSS</sequence>
<gene>
    <name evidence="2" type="ORF">OESDEN_02087</name>
</gene>
<organism evidence="2 3">
    <name type="scientific">Oesophagostomum dentatum</name>
    <name type="common">Nodular worm</name>
    <dbReference type="NCBI Taxonomy" id="61180"/>
    <lineage>
        <taxon>Eukaryota</taxon>
        <taxon>Metazoa</taxon>
        <taxon>Ecdysozoa</taxon>
        <taxon>Nematoda</taxon>
        <taxon>Chromadorea</taxon>
        <taxon>Rhabditida</taxon>
        <taxon>Rhabditina</taxon>
        <taxon>Rhabditomorpha</taxon>
        <taxon>Strongyloidea</taxon>
        <taxon>Strongylidae</taxon>
        <taxon>Oesophagostomum</taxon>
    </lineage>
</organism>
<evidence type="ECO:0000313" key="2">
    <source>
        <dbReference type="EMBL" id="KHJ97931.1"/>
    </source>
</evidence>
<proteinExistence type="predicted"/>
<accession>A0A0B1TP87</accession>
<dbReference type="AlphaFoldDB" id="A0A0B1TP87"/>
<dbReference type="Proteomes" id="UP000053660">
    <property type="component" value="Unassembled WGS sequence"/>
</dbReference>